<dbReference type="InterPro" id="IPR047347">
    <property type="entry name" value="YvaQ-like_sensor"/>
</dbReference>
<dbReference type="Proteomes" id="UP000317763">
    <property type="component" value="Unassembled WGS sequence"/>
</dbReference>
<dbReference type="FunFam" id="1.10.287.950:FF:000001">
    <property type="entry name" value="Methyl-accepting chemotaxis sensory transducer"/>
    <property type="match status" value="1"/>
</dbReference>
<dbReference type="CDD" id="cd06225">
    <property type="entry name" value="HAMP"/>
    <property type="match status" value="1"/>
</dbReference>
<dbReference type="Gene3D" id="1.10.287.950">
    <property type="entry name" value="Methyl-accepting chemotaxis protein"/>
    <property type="match status" value="1"/>
</dbReference>
<feature type="domain" description="HAMP" evidence="8">
    <location>
        <begin position="210"/>
        <end position="262"/>
    </location>
</feature>
<evidence type="ECO:0000259" key="8">
    <source>
        <dbReference type="PROSITE" id="PS50885"/>
    </source>
</evidence>
<evidence type="ECO:0000313" key="10">
    <source>
        <dbReference type="Proteomes" id="UP000317763"/>
    </source>
</evidence>
<dbReference type="PROSITE" id="PS50885">
    <property type="entry name" value="HAMP"/>
    <property type="match status" value="1"/>
</dbReference>
<gene>
    <name evidence="9" type="primary">tar_4</name>
    <name evidence="9" type="ORF">Ttaiw_02483</name>
</gene>
<dbReference type="GO" id="GO:0005886">
    <property type="term" value="C:plasma membrane"/>
    <property type="evidence" value="ECO:0007669"/>
    <property type="project" value="TreeGrafter"/>
</dbReference>
<dbReference type="InterPro" id="IPR003660">
    <property type="entry name" value="HAMP_dom"/>
</dbReference>
<keyword evidence="6" id="KW-1133">Transmembrane helix</keyword>
<name>A0A554WZ45_9BURK</name>
<keyword evidence="6" id="KW-0812">Transmembrane</keyword>
<comment type="subcellular location">
    <subcellularLocation>
        <location evidence="1">Membrane</location>
    </subcellularLocation>
</comment>
<keyword evidence="5" id="KW-0175">Coiled coil</keyword>
<dbReference type="InterPro" id="IPR004089">
    <property type="entry name" value="MCPsignal_dom"/>
</dbReference>
<dbReference type="EMBL" id="VJOM01000045">
    <property type="protein sequence ID" value="TSE28843.1"/>
    <property type="molecule type" value="Genomic_DNA"/>
</dbReference>
<feature type="coiled-coil region" evidence="5">
    <location>
        <begin position="109"/>
        <end position="136"/>
    </location>
</feature>
<dbReference type="PANTHER" id="PTHR43531:SF14">
    <property type="entry name" value="METHYL-ACCEPTING CHEMOTAXIS PROTEIN I-RELATED"/>
    <property type="match status" value="1"/>
</dbReference>
<dbReference type="GO" id="GO:0006935">
    <property type="term" value="P:chemotaxis"/>
    <property type="evidence" value="ECO:0007669"/>
    <property type="project" value="InterPro"/>
</dbReference>
<sequence length="515" mass="55887">MRDWRLATKLWVGVGTLVLAIVAVVVTVSTQSARTSRASEATIRERTEQLFAASLWAGMVETDLSRVQALFIARHPLLEALYLAPMTEARRRMAELESRIVGHATDGRERELLDTIMTVRREVEQALQEAQRLRDAGDEAAAMQVLETRYNARIPAYLAALRQLADHQRAELEAAQVYFEARRRHNMIFGSTAMGLLVLGIVVGAAFLIRHIRQPLQRTVAFANTLAGGDLTHALDTRRGDEFGEMTRALESMRTQLAALVAEVRHASAQLQTATEEIAHGNQDLSNRTEQTASRLQETAASMEELTGRIREAADAAQRASEQAQTLGRHAQDTGTAVAHVVATMDAIRASSDRIAAITAVIDGLAFQTNILALNAAVEAARAGEAGRGFAVVAGEVRSLAQRSAEAAREIRALIEHSVADVQQGAAQVGHARTLIDAMIAEVQRLGERIADSARASQEQAQGVGEINEALGQLDHMTQQNAALVEQTAAAAMAMQEQARHLAEHVQRFRLSPAG</sequence>
<reference evidence="9 10" key="1">
    <citation type="submission" date="2019-07" db="EMBL/GenBank/DDBJ databases">
        <title>Tepidimonas taiwanensis I1-1 draft genome.</title>
        <authorList>
            <person name="Da Costa M.S."/>
            <person name="Froufe H.J.C."/>
            <person name="Egas C."/>
            <person name="Albuquerque L."/>
        </authorList>
    </citation>
    <scope>NUCLEOTIDE SEQUENCE [LARGE SCALE GENOMIC DNA]</scope>
    <source>
        <strain evidence="9 10">I1-1</strain>
    </source>
</reference>
<dbReference type="PRINTS" id="PR00260">
    <property type="entry name" value="CHEMTRNSDUCR"/>
</dbReference>
<comment type="similarity">
    <text evidence="3">Belongs to the methyl-accepting chemotaxis (MCP) protein family.</text>
</comment>
<dbReference type="SUPFAM" id="SSF58104">
    <property type="entry name" value="Methyl-accepting chemotaxis protein (MCP) signaling domain"/>
    <property type="match status" value="1"/>
</dbReference>
<dbReference type="STRING" id="307486.GCA_000807215_02580"/>
<dbReference type="Pfam" id="PF00015">
    <property type="entry name" value="MCPsignal"/>
    <property type="match status" value="1"/>
</dbReference>
<feature type="transmembrane region" description="Helical" evidence="6">
    <location>
        <begin position="188"/>
        <end position="209"/>
    </location>
</feature>
<evidence type="ECO:0000256" key="4">
    <source>
        <dbReference type="PROSITE-ProRule" id="PRU00284"/>
    </source>
</evidence>
<dbReference type="GO" id="GO:0004888">
    <property type="term" value="F:transmembrane signaling receptor activity"/>
    <property type="evidence" value="ECO:0007669"/>
    <property type="project" value="InterPro"/>
</dbReference>
<evidence type="ECO:0000256" key="2">
    <source>
        <dbReference type="ARBA" id="ARBA00022481"/>
    </source>
</evidence>
<feature type="domain" description="Methyl-accepting transducer" evidence="7">
    <location>
        <begin position="267"/>
        <end position="496"/>
    </location>
</feature>
<dbReference type="SMART" id="SM00304">
    <property type="entry name" value="HAMP"/>
    <property type="match status" value="1"/>
</dbReference>
<evidence type="ECO:0000256" key="5">
    <source>
        <dbReference type="SAM" id="Coils"/>
    </source>
</evidence>
<proteinExistence type="inferred from homology"/>
<dbReference type="OrthoDB" id="8724552at2"/>
<comment type="caution">
    <text evidence="9">The sequence shown here is derived from an EMBL/GenBank/DDBJ whole genome shotgun (WGS) entry which is preliminary data.</text>
</comment>
<evidence type="ECO:0000256" key="6">
    <source>
        <dbReference type="SAM" id="Phobius"/>
    </source>
</evidence>
<evidence type="ECO:0000256" key="1">
    <source>
        <dbReference type="ARBA" id="ARBA00004370"/>
    </source>
</evidence>
<evidence type="ECO:0000313" key="9">
    <source>
        <dbReference type="EMBL" id="TSE28843.1"/>
    </source>
</evidence>
<accession>A0A554WZ45</accession>
<dbReference type="SMART" id="SM00283">
    <property type="entry name" value="MA"/>
    <property type="match status" value="1"/>
</dbReference>
<keyword evidence="10" id="KW-1185">Reference proteome</keyword>
<organism evidence="9 10">
    <name type="scientific">Tepidimonas taiwanensis</name>
    <dbReference type="NCBI Taxonomy" id="307486"/>
    <lineage>
        <taxon>Bacteria</taxon>
        <taxon>Pseudomonadati</taxon>
        <taxon>Pseudomonadota</taxon>
        <taxon>Betaproteobacteria</taxon>
        <taxon>Burkholderiales</taxon>
        <taxon>Tepidimonas</taxon>
    </lineage>
</organism>
<evidence type="ECO:0000259" key="7">
    <source>
        <dbReference type="PROSITE" id="PS50111"/>
    </source>
</evidence>
<dbReference type="AlphaFoldDB" id="A0A554WZ45"/>
<dbReference type="Pfam" id="PF00672">
    <property type="entry name" value="HAMP"/>
    <property type="match status" value="1"/>
</dbReference>
<keyword evidence="2" id="KW-0488">Methylation</keyword>
<evidence type="ECO:0000256" key="3">
    <source>
        <dbReference type="ARBA" id="ARBA00029447"/>
    </source>
</evidence>
<dbReference type="CDD" id="cd11386">
    <property type="entry name" value="MCP_signal"/>
    <property type="match status" value="1"/>
</dbReference>
<dbReference type="PANTHER" id="PTHR43531">
    <property type="entry name" value="PROTEIN ICFG"/>
    <property type="match status" value="1"/>
</dbReference>
<dbReference type="GO" id="GO:0007165">
    <property type="term" value="P:signal transduction"/>
    <property type="evidence" value="ECO:0007669"/>
    <property type="project" value="UniProtKB-KW"/>
</dbReference>
<dbReference type="InterPro" id="IPR004090">
    <property type="entry name" value="Chemotax_Me-accpt_rcpt"/>
</dbReference>
<protein>
    <submittedName>
        <fullName evidence="9">Methyl-accepting chemotaxis protein II</fullName>
    </submittedName>
</protein>
<keyword evidence="4" id="KW-0807">Transducer</keyword>
<dbReference type="InterPro" id="IPR051310">
    <property type="entry name" value="MCP_chemotaxis"/>
</dbReference>
<feature type="coiled-coil region" evidence="5">
    <location>
        <begin position="250"/>
        <end position="323"/>
    </location>
</feature>
<dbReference type="CDD" id="cd19411">
    <property type="entry name" value="MCP2201-like_sensor"/>
    <property type="match status" value="1"/>
</dbReference>
<keyword evidence="6" id="KW-0472">Membrane</keyword>
<dbReference type="PROSITE" id="PS50111">
    <property type="entry name" value="CHEMOTAXIS_TRANSDUC_2"/>
    <property type="match status" value="1"/>
</dbReference>
<feature type="transmembrane region" description="Helical" evidence="6">
    <location>
        <begin position="6"/>
        <end position="28"/>
    </location>
</feature>